<accession>A0ABU5RN61</accession>
<dbReference type="Proteomes" id="UP001304298">
    <property type="component" value="Unassembled WGS sequence"/>
</dbReference>
<comment type="caution">
    <text evidence="2">The sequence shown here is derived from an EMBL/GenBank/DDBJ whole genome shotgun (WGS) entry which is preliminary data.</text>
</comment>
<reference evidence="2 3" key="1">
    <citation type="submission" date="2023-12" db="EMBL/GenBank/DDBJ databases">
        <title>Amycolatopsis sp. V23-08.</title>
        <authorList>
            <person name="Somphong A."/>
        </authorList>
    </citation>
    <scope>NUCLEOTIDE SEQUENCE [LARGE SCALE GENOMIC DNA]</scope>
    <source>
        <strain evidence="2 3">V23-08</strain>
    </source>
</reference>
<evidence type="ECO:0000313" key="3">
    <source>
        <dbReference type="Proteomes" id="UP001304298"/>
    </source>
</evidence>
<gene>
    <name evidence="2" type="ORF">VA596_50040</name>
</gene>
<protein>
    <recommendedName>
        <fullName evidence="1">DNA-binding phage zinc finger domain-containing protein</fullName>
    </recommendedName>
</protein>
<dbReference type="EMBL" id="JAYFSI010000027">
    <property type="protein sequence ID" value="MEA5367753.1"/>
    <property type="molecule type" value="Genomic_DNA"/>
</dbReference>
<organism evidence="2 3">
    <name type="scientific">Amycolatopsis heterodermiae</name>
    <dbReference type="NCBI Taxonomy" id="3110235"/>
    <lineage>
        <taxon>Bacteria</taxon>
        <taxon>Bacillati</taxon>
        <taxon>Actinomycetota</taxon>
        <taxon>Actinomycetes</taxon>
        <taxon>Pseudonocardiales</taxon>
        <taxon>Pseudonocardiaceae</taxon>
        <taxon>Amycolatopsis</taxon>
    </lineage>
</organism>
<dbReference type="RefSeq" id="WP_323337886.1">
    <property type="nucleotide sequence ID" value="NZ_JAYFSI010000027.1"/>
</dbReference>
<keyword evidence="3" id="KW-1185">Reference proteome</keyword>
<dbReference type="InterPro" id="IPR056911">
    <property type="entry name" value="Phage_Znf_bind_put"/>
</dbReference>
<feature type="domain" description="DNA-binding phage zinc finger" evidence="1">
    <location>
        <begin position="130"/>
        <end position="174"/>
    </location>
</feature>
<sequence>MNRQEVTQLLGAASAVDQYAPQPDELVLRIWTSMLADIPMAAAEQALMAHYRATKDTITPADIAGWYRDRRRYAPPEHVSPPADPEVIRNGIDRVFTALAAKKALGAAERSGGEVDLAELELAVESDVAARRAWRGVPCPVESCRAGVGQRCTSNGRPLTKSPCHPARMDAAFAAQASSFAP</sequence>
<evidence type="ECO:0000259" key="1">
    <source>
        <dbReference type="Pfam" id="PF24623"/>
    </source>
</evidence>
<evidence type="ECO:0000313" key="2">
    <source>
        <dbReference type="EMBL" id="MEA5367753.1"/>
    </source>
</evidence>
<dbReference type="Pfam" id="PF24623">
    <property type="entry name" value="Phage_zn_bind_8"/>
    <property type="match status" value="1"/>
</dbReference>
<proteinExistence type="predicted"/>
<name>A0ABU5RN61_9PSEU</name>